<name>A0A645A7E7_9ZZZZ</name>
<dbReference type="EMBL" id="VSSQ01012180">
    <property type="protein sequence ID" value="MPM48618.1"/>
    <property type="molecule type" value="Genomic_DNA"/>
</dbReference>
<dbReference type="GO" id="GO:0016746">
    <property type="term" value="F:acyltransferase activity"/>
    <property type="evidence" value="ECO:0007669"/>
    <property type="project" value="InterPro"/>
</dbReference>
<dbReference type="InterPro" id="IPR016039">
    <property type="entry name" value="Thiolase-like"/>
</dbReference>
<organism evidence="2">
    <name type="scientific">bioreactor metagenome</name>
    <dbReference type="NCBI Taxonomy" id="1076179"/>
    <lineage>
        <taxon>unclassified sequences</taxon>
        <taxon>metagenomes</taxon>
        <taxon>ecological metagenomes</taxon>
    </lineage>
</organism>
<dbReference type="CDD" id="cd00829">
    <property type="entry name" value="SCP-x_thiolase"/>
    <property type="match status" value="1"/>
</dbReference>
<dbReference type="SUPFAM" id="SSF53901">
    <property type="entry name" value="Thiolase-like"/>
    <property type="match status" value="2"/>
</dbReference>
<evidence type="ECO:0000313" key="2">
    <source>
        <dbReference type="EMBL" id="MPM48618.1"/>
    </source>
</evidence>
<dbReference type="AlphaFoldDB" id="A0A645A7E7"/>
<comment type="caution">
    <text evidence="2">The sequence shown here is derived from an EMBL/GenBank/DDBJ whole genome shotgun (WGS) entry which is preliminary data.</text>
</comment>
<proteinExistence type="predicted"/>
<feature type="domain" description="Thiolase C-terminal" evidence="1">
    <location>
        <begin position="162"/>
        <end position="286"/>
    </location>
</feature>
<sequence length="288" mass="31260">MELGVCKYIVVSYGDNARSSRRSFSKELVSDVPADDLAAFGDISTLAKYAMLAQRAMYEDGTGPDVWGEIAVAHRRWANLNPIAAMYGKPLTKEEYLATPYLVEPFRNLDATPVSDGGRAIVLTTAERARALHKHPLVTIRGFGQANVPDAPYKLMHRDPNSAACVAGRKAFEMAGVKPSDINACYIYDCFTYTVEATLRDYGFFKPGASREFLDASRIGPGGEFPLNTSGGMLSEAYFMGLTGVSEAVMQLMGRCGPRQLNNCGLALASDNGAVIQSNETMILERGE</sequence>
<dbReference type="PANTHER" id="PTHR42870">
    <property type="entry name" value="ACETYL-COA C-ACETYLTRANSFERASE"/>
    <property type="match status" value="1"/>
</dbReference>
<accession>A0A645A7E7</accession>
<evidence type="ECO:0000259" key="1">
    <source>
        <dbReference type="Pfam" id="PF22691"/>
    </source>
</evidence>
<dbReference type="InterPro" id="IPR055140">
    <property type="entry name" value="Thiolase_C_2"/>
</dbReference>
<reference evidence="2" key="1">
    <citation type="submission" date="2019-08" db="EMBL/GenBank/DDBJ databases">
        <authorList>
            <person name="Kucharzyk K."/>
            <person name="Murdoch R.W."/>
            <person name="Higgins S."/>
            <person name="Loffler F."/>
        </authorList>
    </citation>
    <scope>NUCLEOTIDE SEQUENCE</scope>
</reference>
<gene>
    <name evidence="2" type="ORF">SDC9_95344</name>
</gene>
<dbReference type="PANTHER" id="PTHR42870:SF1">
    <property type="entry name" value="NON-SPECIFIC LIPID-TRANSFER PROTEIN-LIKE 2"/>
    <property type="match status" value="1"/>
</dbReference>
<protein>
    <recommendedName>
        <fullName evidence="1">Thiolase C-terminal domain-containing protein</fullName>
    </recommendedName>
</protein>
<dbReference type="Pfam" id="PF22691">
    <property type="entry name" value="Thiolase_C_1"/>
    <property type="match status" value="1"/>
</dbReference>
<dbReference type="Gene3D" id="3.40.47.10">
    <property type="match status" value="1"/>
</dbReference>